<dbReference type="Proteomes" id="UP000076502">
    <property type="component" value="Unassembled WGS sequence"/>
</dbReference>
<evidence type="ECO:0000313" key="1">
    <source>
        <dbReference type="EMBL" id="KZC06308.1"/>
    </source>
</evidence>
<dbReference type="EMBL" id="KQ434809">
    <property type="protein sequence ID" value="KZC06308.1"/>
    <property type="molecule type" value="Genomic_DNA"/>
</dbReference>
<reference evidence="1 2" key="1">
    <citation type="submission" date="2015-07" db="EMBL/GenBank/DDBJ databases">
        <title>The genome of Dufourea novaeangliae.</title>
        <authorList>
            <person name="Pan H."/>
            <person name="Kapheim K."/>
        </authorList>
    </citation>
    <scope>NUCLEOTIDE SEQUENCE [LARGE SCALE GENOMIC DNA]</scope>
    <source>
        <strain evidence="1">0120121106</strain>
        <tissue evidence="1">Whole body</tissue>
    </source>
</reference>
<sequence>MPAIERNIEKIRGDGLSLRIASNERVLEIVGDGCTVTMGKNSGCVRVIGDGCRLRIDLNLGNVEYTGDGGRVLLGALSSGNNVKYVGDGGKISVDGEQKSRGKRTSKKCVPMEKIVKNEDTINSVKKGASKTVEEKDNILNSKREGTVVVVKKQVKIVTRLHCDEELARRWFVNPGSVVRSFDGSFVRIGPKGGKTEIRVK</sequence>
<accession>A0A154P554</accession>
<organism evidence="1 2">
    <name type="scientific">Dufourea novaeangliae</name>
    <name type="common">Sweat bee</name>
    <dbReference type="NCBI Taxonomy" id="178035"/>
    <lineage>
        <taxon>Eukaryota</taxon>
        <taxon>Metazoa</taxon>
        <taxon>Ecdysozoa</taxon>
        <taxon>Arthropoda</taxon>
        <taxon>Hexapoda</taxon>
        <taxon>Insecta</taxon>
        <taxon>Pterygota</taxon>
        <taxon>Neoptera</taxon>
        <taxon>Endopterygota</taxon>
        <taxon>Hymenoptera</taxon>
        <taxon>Apocrita</taxon>
        <taxon>Aculeata</taxon>
        <taxon>Apoidea</taxon>
        <taxon>Anthophila</taxon>
        <taxon>Halictidae</taxon>
        <taxon>Rophitinae</taxon>
        <taxon>Dufourea</taxon>
    </lineage>
</organism>
<gene>
    <name evidence="1" type="ORF">WN55_10217</name>
</gene>
<keyword evidence="2" id="KW-1185">Reference proteome</keyword>
<evidence type="ECO:0000313" key="2">
    <source>
        <dbReference type="Proteomes" id="UP000076502"/>
    </source>
</evidence>
<dbReference type="OMA" id="IVTTFEY"/>
<proteinExistence type="predicted"/>
<protein>
    <submittedName>
        <fullName evidence="1">Uncharacterized protein</fullName>
    </submittedName>
</protein>
<dbReference type="AlphaFoldDB" id="A0A154P554"/>
<dbReference type="STRING" id="178035.A0A154P554"/>
<name>A0A154P554_DUFNO</name>
<dbReference type="OrthoDB" id="8190314at2759"/>